<evidence type="ECO:0000313" key="3">
    <source>
        <dbReference type="Proteomes" id="UP001454036"/>
    </source>
</evidence>
<evidence type="ECO:0000313" key="2">
    <source>
        <dbReference type="EMBL" id="GAA0151418.1"/>
    </source>
</evidence>
<dbReference type="Proteomes" id="UP001454036">
    <property type="component" value="Unassembled WGS sequence"/>
</dbReference>
<feature type="domain" description="DUF7950" evidence="1">
    <location>
        <begin position="178"/>
        <end position="319"/>
    </location>
</feature>
<accession>A0AAV3PJI8</accession>
<dbReference type="Pfam" id="PF25821">
    <property type="entry name" value="DUF7950"/>
    <property type="match status" value="1"/>
</dbReference>
<dbReference type="PANTHER" id="PTHR33595">
    <property type="entry name" value="VON WILLEBRAND FACTOR A DOMAIN PROTEIN"/>
    <property type="match status" value="1"/>
</dbReference>
<organism evidence="2 3">
    <name type="scientific">Lithospermum erythrorhizon</name>
    <name type="common">Purple gromwell</name>
    <name type="synonym">Lithospermum officinale var. erythrorhizon</name>
    <dbReference type="NCBI Taxonomy" id="34254"/>
    <lineage>
        <taxon>Eukaryota</taxon>
        <taxon>Viridiplantae</taxon>
        <taxon>Streptophyta</taxon>
        <taxon>Embryophyta</taxon>
        <taxon>Tracheophyta</taxon>
        <taxon>Spermatophyta</taxon>
        <taxon>Magnoliopsida</taxon>
        <taxon>eudicotyledons</taxon>
        <taxon>Gunneridae</taxon>
        <taxon>Pentapetalae</taxon>
        <taxon>asterids</taxon>
        <taxon>lamiids</taxon>
        <taxon>Boraginales</taxon>
        <taxon>Boraginaceae</taxon>
        <taxon>Boraginoideae</taxon>
        <taxon>Lithospermeae</taxon>
        <taxon>Lithospermum</taxon>
    </lineage>
</organism>
<comment type="caution">
    <text evidence="2">The sequence shown here is derived from an EMBL/GenBank/DDBJ whole genome shotgun (WGS) entry which is preliminary data.</text>
</comment>
<dbReference type="PANTHER" id="PTHR33595:SF4">
    <property type="entry name" value="EMB|CAB62340.1"/>
    <property type="match status" value="1"/>
</dbReference>
<keyword evidence="3" id="KW-1185">Reference proteome</keyword>
<dbReference type="EMBL" id="BAABME010001782">
    <property type="protein sequence ID" value="GAA0151418.1"/>
    <property type="molecule type" value="Genomic_DNA"/>
</dbReference>
<sequence>MGKKGSCMARTPLDLDNKLMISQIMQKFRPIAPKPLSSEGKSLSNDVVISAKKTGRIKRKYSRRKKGVCKKSTHIKKKEEFIGENSGSIIDDEVVTTTLQLLPLKSGDKPCCLFESSQILKSLSSSKSSEEDAQADDQVAYEHTALLLKCPYNFLNLSSLSPGGKEEISMMRQKVRVVETWIVIEFITGICIEFHNNLLLWLSDNEKIKHLQLDLSPCFVSDNLDKVVFVNEAYKKMVLFSHEDINNNFVENNCKVKVELVMKEKVPNWFPKAFSCTARVIQYKWWRGQEKKFSRTIPCDVWRMDIGGFAWKLDTKTALGLGLY</sequence>
<dbReference type="InterPro" id="IPR057710">
    <property type="entry name" value="DUF7950"/>
</dbReference>
<name>A0AAV3PJI8_LITER</name>
<proteinExistence type="predicted"/>
<evidence type="ECO:0000259" key="1">
    <source>
        <dbReference type="Pfam" id="PF25821"/>
    </source>
</evidence>
<reference evidence="2 3" key="1">
    <citation type="submission" date="2024-01" db="EMBL/GenBank/DDBJ databases">
        <title>The complete chloroplast genome sequence of Lithospermum erythrorhizon: insights into the phylogenetic relationship among Boraginaceae species and the maternal lineages of purple gromwells.</title>
        <authorList>
            <person name="Okada T."/>
            <person name="Watanabe K."/>
        </authorList>
    </citation>
    <scope>NUCLEOTIDE SEQUENCE [LARGE SCALE GENOMIC DNA]</scope>
</reference>
<protein>
    <recommendedName>
        <fullName evidence="1">DUF7950 domain-containing protein</fullName>
    </recommendedName>
</protein>
<gene>
    <name evidence="2" type="ORF">LIER_10144</name>
</gene>
<dbReference type="AlphaFoldDB" id="A0AAV3PJI8"/>